<reference evidence="7" key="1">
    <citation type="submission" date="2018-06" db="EMBL/GenBank/DDBJ databases">
        <title>Sequence of the Fusobacterium nucleatum str. 12230 genome.</title>
        <authorList>
            <person name="Navarre W."/>
        </authorList>
    </citation>
    <scope>NUCLEOTIDE SEQUENCE [LARGE SCALE GENOMIC DNA]</scope>
    <source>
        <strain evidence="7">12230</strain>
    </source>
</reference>
<dbReference type="InterPro" id="IPR000943">
    <property type="entry name" value="RNA_pol_sigma70"/>
</dbReference>
<evidence type="ECO:0000256" key="1">
    <source>
        <dbReference type="ARBA" id="ARBA00023015"/>
    </source>
</evidence>
<protein>
    <submittedName>
        <fullName evidence="7">Sigma-70 family RNA polymerase sigma factor</fullName>
    </submittedName>
</protein>
<dbReference type="AlphaFoldDB" id="A0A323TXM8"/>
<feature type="domain" description="RNA polymerase sigma-70 region 4" evidence="6">
    <location>
        <begin position="138"/>
        <end position="185"/>
    </location>
</feature>
<dbReference type="Pfam" id="PF04542">
    <property type="entry name" value="Sigma70_r2"/>
    <property type="match status" value="1"/>
</dbReference>
<evidence type="ECO:0000256" key="2">
    <source>
        <dbReference type="ARBA" id="ARBA00023082"/>
    </source>
</evidence>
<dbReference type="GO" id="GO:0006352">
    <property type="term" value="P:DNA-templated transcription initiation"/>
    <property type="evidence" value="ECO:0007669"/>
    <property type="project" value="InterPro"/>
</dbReference>
<dbReference type="EMBL" id="QKOC01000006">
    <property type="protein sequence ID" value="PZA04539.1"/>
    <property type="molecule type" value="Genomic_DNA"/>
</dbReference>
<evidence type="ECO:0000259" key="6">
    <source>
        <dbReference type="Pfam" id="PF04545"/>
    </source>
</evidence>
<feature type="domain" description="RNA polymerase sigma-70 region 2" evidence="5">
    <location>
        <begin position="28"/>
        <end position="87"/>
    </location>
</feature>
<gene>
    <name evidence="7" type="ORF">DNF10_05545</name>
</gene>
<dbReference type="Pfam" id="PF04545">
    <property type="entry name" value="Sigma70_r4"/>
    <property type="match status" value="1"/>
</dbReference>
<dbReference type="InterPro" id="IPR014284">
    <property type="entry name" value="RNA_pol_sigma-70_dom"/>
</dbReference>
<comment type="caution">
    <text evidence="7">The sequence shown here is derived from an EMBL/GenBank/DDBJ whole genome shotgun (WGS) entry which is preliminary data.</text>
</comment>
<evidence type="ECO:0000259" key="5">
    <source>
        <dbReference type="Pfam" id="PF04542"/>
    </source>
</evidence>
<keyword evidence="1" id="KW-0805">Transcription regulation</keyword>
<evidence type="ECO:0000256" key="4">
    <source>
        <dbReference type="ARBA" id="ARBA00023163"/>
    </source>
</evidence>
<proteinExistence type="predicted"/>
<dbReference type="PANTHER" id="PTHR30385">
    <property type="entry name" value="SIGMA FACTOR F FLAGELLAR"/>
    <property type="match status" value="1"/>
</dbReference>
<dbReference type="GO" id="GO:0016987">
    <property type="term" value="F:sigma factor activity"/>
    <property type="evidence" value="ECO:0007669"/>
    <property type="project" value="UniProtKB-KW"/>
</dbReference>
<evidence type="ECO:0000313" key="7">
    <source>
        <dbReference type="EMBL" id="PZA04539.1"/>
    </source>
</evidence>
<dbReference type="NCBIfam" id="TIGR02937">
    <property type="entry name" value="sigma70-ECF"/>
    <property type="match status" value="1"/>
</dbReference>
<dbReference type="InterPro" id="IPR013324">
    <property type="entry name" value="RNA_pol_sigma_r3/r4-like"/>
</dbReference>
<evidence type="ECO:0000256" key="3">
    <source>
        <dbReference type="ARBA" id="ARBA00023125"/>
    </source>
</evidence>
<dbReference type="Gene3D" id="1.10.10.10">
    <property type="entry name" value="Winged helix-like DNA-binding domain superfamily/Winged helix DNA-binding domain"/>
    <property type="match status" value="1"/>
</dbReference>
<dbReference type="PRINTS" id="PR00046">
    <property type="entry name" value="SIGMA70FCT"/>
</dbReference>
<dbReference type="SUPFAM" id="SSF88946">
    <property type="entry name" value="Sigma2 domain of RNA polymerase sigma factors"/>
    <property type="match status" value="1"/>
</dbReference>
<dbReference type="SUPFAM" id="SSF88659">
    <property type="entry name" value="Sigma3 and sigma4 domains of RNA polymerase sigma factors"/>
    <property type="match status" value="1"/>
</dbReference>
<dbReference type="InterPro" id="IPR013325">
    <property type="entry name" value="RNA_pol_sigma_r2"/>
</dbReference>
<keyword evidence="2" id="KW-0731">Sigma factor</keyword>
<name>A0A323TXM8_FUSNU</name>
<dbReference type="Gene3D" id="1.20.120.1810">
    <property type="match status" value="1"/>
</dbReference>
<organism evidence="7">
    <name type="scientific">Fusobacterium nucleatum</name>
    <dbReference type="NCBI Taxonomy" id="851"/>
    <lineage>
        <taxon>Bacteria</taxon>
        <taxon>Fusobacteriati</taxon>
        <taxon>Fusobacteriota</taxon>
        <taxon>Fusobacteriia</taxon>
        <taxon>Fusobacteriales</taxon>
        <taxon>Fusobacteriaceae</taxon>
        <taxon>Fusobacterium</taxon>
    </lineage>
</organism>
<dbReference type="InterPro" id="IPR007630">
    <property type="entry name" value="RNA_pol_sigma70_r4"/>
</dbReference>
<keyword evidence="4" id="KW-0804">Transcription</keyword>
<dbReference type="GO" id="GO:0003677">
    <property type="term" value="F:DNA binding"/>
    <property type="evidence" value="ECO:0007669"/>
    <property type="project" value="UniProtKB-KW"/>
</dbReference>
<sequence>MESQEVLELIREAKKGNNDATEKLIERYLNTVRKINHKWGNTDDGFQEGILGIYQAIKTYDFSYNTKFLTHLYPNIEARIRRFIDKENYRVSYNAISEIKKGRRDKIQFQTYEGLEIEDKNINNVDLEEKTFVAKLLDCCTKQEKYIIKKLYFDGYSGEEVAKQLKVSRQRVHIAKHNALAKMRKVLNGRN</sequence>
<keyword evidence="3" id="KW-0238">DNA-binding</keyword>
<dbReference type="InterPro" id="IPR007627">
    <property type="entry name" value="RNA_pol_sigma70_r2"/>
</dbReference>
<accession>A0A323TXM8</accession>
<dbReference type="InterPro" id="IPR036388">
    <property type="entry name" value="WH-like_DNA-bd_sf"/>
</dbReference>